<sequence>MSSAEDMVTTDAGDPVLSREHERLLRVVDKELRLIARRLPDREAAYLCKHYFDIQRRRIAATNQCAAASKRGEPTEFASALSQQYSAVEAWIKTVLDIYTERH</sequence>
<gene>
    <name evidence="1" type="ORF">CUN48_15730</name>
</gene>
<comment type="caution">
    <text evidence="1">The sequence shown here is derived from an EMBL/GenBank/DDBJ whole genome shotgun (WGS) entry which is preliminary data.</text>
</comment>
<protein>
    <submittedName>
        <fullName evidence="1">Uncharacterized protein</fullName>
    </submittedName>
</protein>
<organism evidence="1 2">
    <name type="scientific">Candidatus Thermofonsia Clade 3 bacterium</name>
    <dbReference type="NCBI Taxonomy" id="2364212"/>
    <lineage>
        <taxon>Bacteria</taxon>
        <taxon>Bacillati</taxon>
        <taxon>Chloroflexota</taxon>
        <taxon>Candidatus Thermofontia</taxon>
        <taxon>Candidatus Thermofonsia Clade 3</taxon>
    </lineage>
</organism>
<name>A0A2M8Q8C9_9CHLR</name>
<dbReference type="EMBL" id="PGTN01000507">
    <property type="protein sequence ID" value="PJF46058.1"/>
    <property type="molecule type" value="Genomic_DNA"/>
</dbReference>
<proteinExistence type="predicted"/>
<evidence type="ECO:0000313" key="2">
    <source>
        <dbReference type="Proteomes" id="UP000230790"/>
    </source>
</evidence>
<dbReference type="Proteomes" id="UP000230790">
    <property type="component" value="Unassembled WGS sequence"/>
</dbReference>
<evidence type="ECO:0000313" key="1">
    <source>
        <dbReference type="EMBL" id="PJF46058.1"/>
    </source>
</evidence>
<accession>A0A2M8Q8C9</accession>
<dbReference type="AlphaFoldDB" id="A0A2M8Q8C9"/>
<reference evidence="1 2" key="1">
    <citation type="submission" date="2017-11" db="EMBL/GenBank/DDBJ databases">
        <title>Evolution of Phototrophy in the Chloroflexi Phylum Driven by Horizontal Gene Transfer.</title>
        <authorList>
            <person name="Ward L.M."/>
            <person name="Hemp J."/>
            <person name="Shih P.M."/>
            <person name="Mcglynn S.E."/>
            <person name="Fischer W."/>
        </authorList>
    </citation>
    <scope>NUCLEOTIDE SEQUENCE [LARGE SCALE GENOMIC DNA]</scope>
    <source>
        <strain evidence="1">JP3_7</strain>
    </source>
</reference>